<evidence type="ECO:0000256" key="2">
    <source>
        <dbReference type="PROSITE-ProRule" id="PRU00497"/>
    </source>
</evidence>
<dbReference type="GO" id="GO:0042302">
    <property type="term" value="F:structural constituent of cuticle"/>
    <property type="evidence" value="ECO:0007669"/>
    <property type="project" value="UniProtKB-UniRule"/>
</dbReference>
<dbReference type="Proteomes" id="UP001219518">
    <property type="component" value="Unassembled WGS sequence"/>
</dbReference>
<proteinExistence type="predicted"/>
<accession>A0AAE1HSV9</accession>
<dbReference type="GO" id="GO:0005615">
    <property type="term" value="C:extracellular space"/>
    <property type="evidence" value="ECO:0007669"/>
    <property type="project" value="TreeGrafter"/>
</dbReference>
<dbReference type="InterPro" id="IPR051217">
    <property type="entry name" value="Insect_Cuticle_Struc_Prot"/>
</dbReference>
<name>A0AAE1HSV9_9NEOP</name>
<dbReference type="PANTHER" id="PTHR12236:SF95">
    <property type="entry name" value="CUTICULAR PROTEIN 76BD, ISOFORM C-RELATED"/>
    <property type="match status" value="1"/>
</dbReference>
<reference evidence="4" key="2">
    <citation type="journal article" date="2023" name="BMC Genomics">
        <title>Pest status, molecular evolution, and epigenetic factors derived from the genome assembly of Frankliniella fusca, a thysanopteran phytovirus vector.</title>
        <authorList>
            <person name="Catto M.A."/>
            <person name="Labadie P.E."/>
            <person name="Jacobson A.L."/>
            <person name="Kennedy G.G."/>
            <person name="Srinivasan R."/>
            <person name="Hunt B.G."/>
        </authorList>
    </citation>
    <scope>NUCLEOTIDE SEQUENCE</scope>
    <source>
        <strain evidence="4">PL_HMW_Pooled</strain>
    </source>
</reference>
<evidence type="ECO:0000256" key="1">
    <source>
        <dbReference type="ARBA" id="ARBA00022460"/>
    </source>
</evidence>
<keyword evidence="5" id="KW-1185">Reference proteome</keyword>
<evidence type="ECO:0000313" key="4">
    <source>
        <dbReference type="EMBL" id="KAK3926859.1"/>
    </source>
</evidence>
<keyword evidence="1 2" id="KW-0193">Cuticle</keyword>
<dbReference type="InterPro" id="IPR000618">
    <property type="entry name" value="Insect_cuticle"/>
</dbReference>
<dbReference type="PROSITE" id="PS00233">
    <property type="entry name" value="CHIT_BIND_RR_1"/>
    <property type="match status" value="1"/>
</dbReference>
<protein>
    <submittedName>
        <fullName evidence="4">Adult-specific cuticular protein ACP-20</fullName>
    </submittedName>
</protein>
<evidence type="ECO:0000313" key="5">
    <source>
        <dbReference type="Proteomes" id="UP001219518"/>
    </source>
</evidence>
<dbReference type="PROSITE" id="PS51155">
    <property type="entry name" value="CHIT_BIND_RR_2"/>
    <property type="match status" value="1"/>
</dbReference>
<organism evidence="4 5">
    <name type="scientific">Frankliniella fusca</name>
    <dbReference type="NCBI Taxonomy" id="407009"/>
    <lineage>
        <taxon>Eukaryota</taxon>
        <taxon>Metazoa</taxon>
        <taxon>Ecdysozoa</taxon>
        <taxon>Arthropoda</taxon>
        <taxon>Hexapoda</taxon>
        <taxon>Insecta</taxon>
        <taxon>Pterygota</taxon>
        <taxon>Neoptera</taxon>
        <taxon>Paraneoptera</taxon>
        <taxon>Thysanoptera</taxon>
        <taxon>Terebrantia</taxon>
        <taxon>Thripoidea</taxon>
        <taxon>Thripidae</taxon>
        <taxon>Frankliniella</taxon>
    </lineage>
</organism>
<dbReference type="EMBL" id="JAHWGI010001270">
    <property type="protein sequence ID" value="KAK3926859.1"/>
    <property type="molecule type" value="Genomic_DNA"/>
</dbReference>
<dbReference type="PANTHER" id="PTHR12236">
    <property type="entry name" value="STRUCTURAL CONTITUENT OF CUTICLE"/>
    <property type="match status" value="1"/>
</dbReference>
<dbReference type="Pfam" id="PF00379">
    <property type="entry name" value="Chitin_bind_4"/>
    <property type="match status" value="1"/>
</dbReference>
<feature type="signal peptide" evidence="3">
    <location>
        <begin position="1"/>
        <end position="22"/>
    </location>
</feature>
<comment type="caution">
    <text evidence="4">The sequence shown here is derived from an EMBL/GenBank/DDBJ whole genome shotgun (WGS) entry which is preliminary data.</text>
</comment>
<sequence>MAVNAQLVVICAVAALVHCAASAPAYNHGGAYFNNGAYNRGGAYDNGAYNPAFDGGFYSPAQYSFDYRVAEPRTGDYKNHQESRSGDAVRGSYSVAEPDGSLLTVRYAADDAHGYTAQVTRSGAGGTVVQNFPGAAPLPVGAGAPYAGPAPYVAPAVVAPVVPAAAVAPAPLGHAHGGYNGAPYRAPFGGYPGGGYHGGFGTSSTTFHGPHAAYSYTN</sequence>
<dbReference type="AlphaFoldDB" id="A0AAE1HSV9"/>
<reference evidence="4" key="1">
    <citation type="submission" date="2021-07" db="EMBL/GenBank/DDBJ databases">
        <authorList>
            <person name="Catto M.A."/>
            <person name="Jacobson A."/>
            <person name="Kennedy G."/>
            <person name="Labadie P."/>
            <person name="Hunt B.G."/>
            <person name="Srinivasan R."/>
        </authorList>
    </citation>
    <scope>NUCLEOTIDE SEQUENCE</scope>
    <source>
        <strain evidence="4">PL_HMW_Pooled</strain>
        <tissue evidence="4">Head</tissue>
    </source>
</reference>
<evidence type="ECO:0000256" key="3">
    <source>
        <dbReference type="SAM" id="SignalP"/>
    </source>
</evidence>
<keyword evidence="3" id="KW-0732">Signal</keyword>
<gene>
    <name evidence="4" type="ORF">KUF71_015195</name>
</gene>
<feature type="chain" id="PRO_5042134685" evidence="3">
    <location>
        <begin position="23"/>
        <end position="218"/>
    </location>
</feature>
<dbReference type="InterPro" id="IPR031311">
    <property type="entry name" value="CHIT_BIND_RR_consensus"/>
</dbReference>
<dbReference type="PRINTS" id="PR00947">
    <property type="entry name" value="CUTICLE"/>
</dbReference>
<dbReference type="GO" id="GO:0031012">
    <property type="term" value="C:extracellular matrix"/>
    <property type="evidence" value="ECO:0007669"/>
    <property type="project" value="TreeGrafter"/>
</dbReference>